<accession>X0TFY0</accession>
<feature type="domain" description="BACON" evidence="1">
    <location>
        <begin position="207"/>
        <end position="268"/>
    </location>
</feature>
<sequence>ISFDPSTFSFTAEVDGTNPDDQILTISNVGMGTLNWQITETCDWLTVIPDNGSSTGESDAVIVSVDITNLSAGYYDYELTISDPCAMNTPQTVTVDLEVDGPIIELSDPNFYFFAEEGGTNPDDQILTVRNVGLGTLNWSITEDCSWLTVIPTSGSSTGEADAVILSADITGLSAGYYNYKLAISDPCAMNSPQTVFVNLEVLGPIIELSDTSFDFIAEEGTINPDDQILTIRNVGAGILNWQITESCSWLDVEPHSGSSSGETNAVILSVDIEG</sequence>
<comment type="caution">
    <text evidence="2">The sequence shown here is derived from an EMBL/GenBank/DDBJ whole genome shotgun (WGS) entry which is preliminary data.</text>
</comment>
<organism evidence="2">
    <name type="scientific">marine sediment metagenome</name>
    <dbReference type="NCBI Taxonomy" id="412755"/>
    <lineage>
        <taxon>unclassified sequences</taxon>
        <taxon>metagenomes</taxon>
        <taxon>ecological metagenomes</taxon>
    </lineage>
</organism>
<feature type="non-terminal residue" evidence="2">
    <location>
        <position position="275"/>
    </location>
</feature>
<protein>
    <recommendedName>
        <fullName evidence="1">BACON domain-containing protein</fullName>
    </recommendedName>
</protein>
<dbReference type="Pfam" id="PF19190">
    <property type="entry name" value="BACON_2"/>
    <property type="match status" value="3"/>
</dbReference>
<dbReference type="InterPro" id="IPR024361">
    <property type="entry name" value="BACON"/>
</dbReference>
<dbReference type="EMBL" id="BARS01018912">
    <property type="protein sequence ID" value="GAF86236.1"/>
    <property type="molecule type" value="Genomic_DNA"/>
</dbReference>
<dbReference type="AlphaFoldDB" id="X0TFY0"/>
<proteinExistence type="predicted"/>
<evidence type="ECO:0000313" key="2">
    <source>
        <dbReference type="EMBL" id="GAF86236.1"/>
    </source>
</evidence>
<feature type="non-terminal residue" evidence="2">
    <location>
        <position position="1"/>
    </location>
</feature>
<reference evidence="2" key="1">
    <citation type="journal article" date="2014" name="Front. Microbiol.">
        <title>High frequency of phylogenetically diverse reductive dehalogenase-homologous genes in deep subseafloor sedimentary metagenomes.</title>
        <authorList>
            <person name="Kawai M."/>
            <person name="Futagami T."/>
            <person name="Toyoda A."/>
            <person name="Takaki Y."/>
            <person name="Nishi S."/>
            <person name="Hori S."/>
            <person name="Arai W."/>
            <person name="Tsubouchi T."/>
            <person name="Morono Y."/>
            <person name="Uchiyama I."/>
            <person name="Ito T."/>
            <person name="Fujiyama A."/>
            <person name="Inagaki F."/>
            <person name="Takami H."/>
        </authorList>
    </citation>
    <scope>NUCLEOTIDE SEQUENCE</scope>
    <source>
        <strain evidence="2">Expedition CK06-06</strain>
    </source>
</reference>
<gene>
    <name evidence="2" type="ORF">S01H1_30701</name>
</gene>
<feature type="domain" description="BACON" evidence="1">
    <location>
        <begin position="2"/>
        <end position="75"/>
    </location>
</feature>
<evidence type="ECO:0000259" key="1">
    <source>
        <dbReference type="Pfam" id="PF19190"/>
    </source>
</evidence>
<name>X0TFY0_9ZZZZ</name>
<feature type="domain" description="BACON" evidence="1">
    <location>
        <begin position="125"/>
        <end position="165"/>
    </location>
</feature>